<accession>A0A098BPS9</accession>
<evidence type="ECO:0000313" key="2">
    <source>
        <dbReference type="Proteomes" id="UP000042997"/>
    </source>
</evidence>
<protein>
    <submittedName>
        <fullName evidence="1">Uncharacterized protein</fullName>
    </submittedName>
</protein>
<organism evidence="1 2">
    <name type="scientific">Rhodococcus ruber</name>
    <dbReference type="NCBI Taxonomy" id="1830"/>
    <lineage>
        <taxon>Bacteria</taxon>
        <taxon>Bacillati</taxon>
        <taxon>Actinomycetota</taxon>
        <taxon>Actinomycetes</taxon>
        <taxon>Mycobacteriales</taxon>
        <taxon>Nocardiaceae</taxon>
        <taxon>Rhodococcus</taxon>
    </lineage>
</organism>
<proteinExistence type="predicted"/>
<dbReference type="eggNOG" id="ENOG5031FJ5">
    <property type="taxonomic scope" value="Bacteria"/>
</dbReference>
<evidence type="ECO:0000313" key="1">
    <source>
        <dbReference type="EMBL" id="CDZ90227.1"/>
    </source>
</evidence>
<gene>
    <name evidence="1" type="ORF">RHRU231_670036</name>
</gene>
<dbReference type="AlphaFoldDB" id="A0A098BPS9"/>
<sequence length="60" mass="7070">METDEQLHQWAWQLRHDGHDWSEVATELGCTEDLARAMADRHRRDTEAQAQADQFSLFDL</sequence>
<reference evidence="1 2" key="1">
    <citation type="journal article" date="2014" name="Genome Announc.">
        <title>Draft Genome Sequence of Propane- and Butane-Oxidizing Actinobacterium Rhodococcus ruber IEGM 231.</title>
        <authorList>
            <person name="Ivshina I.B."/>
            <person name="Kuyukina M.S."/>
            <person name="Krivoruchko A.V."/>
            <person name="Barbe V."/>
            <person name="Fischer C."/>
        </authorList>
    </citation>
    <scope>NUCLEOTIDE SEQUENCE [LARGE SCALE GENOMIC DNA]</scope>
</reference>
<dbReference type="OrthoDB" id="4468231at2"/>
<name>A0A098BPS9_9NOCA</name>
<dbReference type="Proteomes" id="UP000042997">
    <property type="component" value="Unassembled WGS sequence"/>
</dbReference>
<dbReference type="EMBL" id="CCSD01000080">
    <property type="protein sequence ID" value="CDZ90227.1"/>
    <property type="molecule type" value="Genomic_DNA"/>
</dbReference>
<dbReference type="RefSeq" id="WP_006936872.1">
    <property type="nucleotide sequence ID" value="NZ_CP024891.1"/>
</dbReference>